<dbReference type="EMBL" id="FRCL01000004">
    <property type="protein sequence ID" value="SHM36529.1"/>
    <property type="molecule type" value="Genomic_DNA"/>
</dbReference>
<dbReference type="Proteomes" id="UP000184092">
    <property type="component" value="Unassembled WGS sequence"/>
</dbReference>
<reference evidence="3" key="1">
    <citation type="submission" date="2016-11" db="EMBL/GenBank/DDBJ databases">
        <authorList>
            <person name="Varghese N."/>
            <person name="Submissions S."/>
        </authorList>
    </citation>
    <scope>NUCLEOTIDE SEQUENCE [LARGE SCALE GENOMIC DNA]</scope>
    <source>
        <strain evidence="3">CGMCC 1.2749</strain>
    </source>
</reference>
<evidence type="ECO:0000313" key="3">
    <source>
        <dbReference type="Proteomes" id="UP000184092"/>
    </source>
</evidence>
<evidence type="ECO:0000313" key="2">
    <source>
        <dbReference type="EMBL" id="SHM36529.1"/>
    </source>
</evidence>
<dbReference type="STRING" id="178356.SAMN05216269_10431"/>
<dbReference type="OrthoDB" id="1344476at2"/>
<proteinExistence type="predicted"/>
<keyword evidence="1" id="KW-0732">Signal</keyword>
<sequence length="326" mass="35768">MKSILKLLALNCAIFFVSCSGETSTEVNQNQIKDDFTYITVNSTGKINKIGNNTGAISSYSEFNGVNPSSFLNLNTISSNANKIFLVEHLPPKDKLFVFDKNTNSTISKELIYPIAITGTEPTLVSLQWNELTNQLFAVIASNPNLNGDDLCYFVTINLVNFEVNYTGISFNQKGSFSTFINDNKFYSTSINDQTIEINPENNTSKPLRFNSTNSSVLFTKAGMSSNNILFGVKAATGNVIGVSLVKFDLTSNITTAILPNEVYGIINSSGKGFIDKTNNQYVNYVIKEKQTGLLKYNISSNSTEFVAVNKSGIDNNMIIIEKASN</sequence>
<feature type="signal peptide" evidence="1">
    <location>
        <begin position="1"/>
        <end position="20"/>
    </location>
</feature>
<gene>
    <name evidence="2" type="ORF">SAMN05216269_10431</name>
</gene>
<protein>
    <recommendedName>
        <fullName evidence="4">Lipoprotein</fullName>
    </recommendedName>
</protein>
<dbReference type="AlphaFoldDB" id="A0A1M7I7D0"/>
<dbReference type="RefSeq" id="WP_073206906.1">
    <property type="nucleotide sequence ID" value="NZ_FRCL01000004.1"/>
</dbReference>
<evidence type="ECO:0000256" key="1">
    <source>
        <dbReference type="SAM" id="SignalP"/>
    </source>
</evidence>
<organism evidence="2 3">
    <name type="scientific">Flavobacterium xinjiangense</name>
    <dbReference type="NCBI Taxonomy" id="178356"/>
    <lineage>
        <taxon>Bacteria</taxon>
        <taxon>Pseudomonadati</taxon>
        <taxon>Bacteroidota</taxon>
        <taxon>Flavobacteriia</taxon>
        <taxon>Flavobacteriales</taxon>
        <taxon>Flavobacteriaceae</taxon>
        <taxon>Flavobacterium</taxon>
    </lineage>
</organism>
<evidence type="ECO:0008006" key="4">
    <source>
        <dbReference type="Google" id="ProtNLM"/>
    </source>
</evidence>
<feature type="chain" id="PRO_5012319645" description="Lipoprotein" evidence="1">
    <location>
        <begin position="21"/>
        <end position="326"/>
    </location>
</feature>
<accession>A0A1M7I7D0</accession>
<keyword evidence="3" id="KW-1185">Reference proteome</keyword>
<dbReference type="PROSITE" id="PS51257">
    <property type="entry name" value="PROKAR_LIPOPROTEIN"/>
    <property type="match status" value="1"/>
</dbReference>
<name>A0A1M7I7D0_9FLAO</name>